<evidence type="ECO:0000313" key="9">
    <source>
        <dbReference type="EMBL" id="MDQ4214704.1"/>
    </source>
</evidence>
<keyword evidence="5" id="KW-0804">Transcription</keyword>
<accession>A0ABU0XHV5</accession>
<gene>
    <name evidence="9" type="ORF">RBR11_12335</name>
</gene>
<dbReference type="InterPro" id="IPR007627">
    <property type="entry name" value="RNA_pol_sigma70_r2"/>
</dbReference>
<comment type="similarity">
    <text evidence="1">Belongs to the sigma-70 factor family. ECF subfamily.</text>
</comment>
<evidence type="ECO:0000259" key="8">
    <source>
        <dbReference type="Pfam" id="PF13490"/>
    </source>
</evidence>
<dbReference type="InterPro" id="IPR014284">
    <property type="entry name" value="RNA_pol_sigma-70_dom"/>
</dbReference>
<dbReference type="InterPro" id="IPR027383">
    <property type="entry name" value="Znf_put"/>
</dbReference>
<keyword evidence="2" id="KW-0805">Transcription regulation</keyword>
<evidence type="ECO:0000256" key="4">
    <source>
        <dbReference type="ARBA" id="ARBA00023125"/>
    </source>
</evidence>
<dbReference type="NCBIfam" id="TIGR02937">
    <property type="entry name" value="sigma70-ECF"/>
    <property type="match status" value="1"/>
</dbReference>
<proteinExistence type="inferred from homology"/>
<organism evidence="9 10">
    <name type="scientific">Microbacterium capsulatum</name>
    <dbReference type="NCBI Taxonomy" id="3041921"/>
    <lineage>
        <taxon>Bacteria</taxon>
        <taxon>Bacillati</taxon>
        <taxon>Actinomycetota</taxon>
        <taxon>Actinomycetes</taxon>
        <taxon>Micrococcales</taxon>
        <taxon>Microbacteriaceae</taxon>
        <taxon>Microbacterium</taxon>
    </lineage>
</organism>
<name>A0ABU0XHV5_9MICO</name>
<keyword evidence="4" id="KW-0238">DNA-binding</keyword>
<dbReference type="SUPFAM" id="SSF88659">
    <property type="entry name" value="Sigma3 and sigma4 domains of RNA polymerase sigma factors"/>
    <property type="match status" value="1"/>
</dbReference>
<evidence type="ECO:0000256" key="1">
    <source>
        <dbReference type="ARBA" id="ARBA00010641"/>
    </source>
</evidence>
<dbReference type="InterPro" id="IPR013324">
    <property type="entry name" value="RNA_pol_sigma_r3/r4-like"/>
</dbReference>
<dbReference type="InterPro" id="IPR041916">
    <property type="entry name" value="Anti_sigma_zinc_sf"/>
</dbReference>
<evidence type="ECO:0000313" key="10">
    <source>
        <dbReference type="Proteomes" id="UP001230289"/>
    </source>
</evidence>
<evidence type="ECO:0000259" key="7">
    <source>
        <dbReference type="Pfam" id="PF04542"/>
    </source>
</evidence>
<dbReference type="InterPro" id="IPR036388">
    <property type="entry name" value="WH-like_DNA-bd_sf"/>
</dbReference>
<feature type="compositionally biased region" description="Low complexity" evidence="6">
    <location>
        <begin position="427"/>
        <end position="514"/>
    </location>
</feature>
<dbReference type="EMBL" id="JAVFCB010000006">
    <property type="protein sequence ID" value="MDQ4214704.1"/>
    <property type="molecule type" value="Genomic_DNA"/>
</dbReference>
<dbReference type="Pfam" id="PF04542">
    <property type="entry name" value="Sigma70_r2"/>
    <property type="match status" value="1"/>
</dbReference>
<dbReference type="RefSeq" id="WP_308489646.1">
    <property type="nucleotide sequence ID" value="NZ_JAVFCB010000006.1"/>
</dbReference>
<dbReference type="InterPro" id="IPR039425">
    <property type="entry name" value="RNA_pol_sigma-70-like"/>
</dbReference>
<evidence type="ECO:0000256" key="2">
    <source>
        <dbReference type="ARBA" id="ARBA00023015"/>
    </source>
</evidence>
<feature type="region of interest" description="Disordered" evidence="6">
    <location>
        <begin position="381"/>
        <end position="514"/>
    </location>
</feature>
<dbReference type="Pfam" id="PF13490">
    <property type="entry name" value="zf-HC2"/>
    <property type="match status" value="1"/>
</dbReference>
<evidence type="ECO:0000256" key="3">
    <source>
        <dbReference type="ARBA" id="ARBA00023082"/>
    </source>
</evidence>
<dbReference type="PANTHER" id="PTHR43133">
    <property type="entry name" value="RNA POLYMERASE ECF-TYPE SIGMA FACTO"/>
    <property type="match status" value="1"/>
</dbReference>
<evidence type="ECO:0000256" key="5">
    <source>
        <dbReference type="ARBA" id="ARBA00023163"/>
    </source>
</evidence>
<sequence>MTDQTPTAPIDAGEAPARSDADLVLRSRSGDAEAYGELWRRHYGAGIGVARAITSTFDADDLVQESFARIYQAIRKGGGPTGSFRAYLFTSIRNTAAGWGRARRETAVDELDAVADPASTDQAADEALDNSLSAQAFRSLPSRWQEVLWYTEIEQMKPAEVGVLLGLNAGATAQLAFRAREGLREAWIQAHLGTAEVGSVHEWTIERLGAYARGNLGVRDRAKLEDHLGDCARCLIVAAEAEEVSHRLALVLLPLVLGVGGSGAYLAMLQSGAAPVVALAAMPSSVVHGAVLVGSGTVGAASGSAGGTGSGATGSASASGGSGSALVTGIGALVGAGSAALVIAGAIVASAVVPGLTANPSSTSAPSASDLAESSIVAQVTPPKDVPAPPQPAPPAPPLPAPPVDPPPAPVPAPAPVPPPAPPVAAPAPLADSAAAAPPTASKPAGPGTTGPGTTNPGTTNPGTTNTGTTNSGTTNSGTTNSGTTNSGTTDPGTTNPGTTNPGTTAPGTPPSTALALGTVSMTCAPASPGGHHVLVTVPLTGAPGATVQATISGVTGTAESVLGPSGSGVFVLPLLTGQVDRGASVTFSYALGAQLGAPATLDLNSTGPAHC</sequence>
<feature type="domain" description="Putative zinc-finger" evidence="8">
    <location>
        <begin position="203"/>
        <end position="234"/>
    </location>
</feature>
<comment type="caution">
    <text evidence="9">The sequence shown here is derived from an EMBL/GenBank/DDBJ whole genome shotgun (WGS) entry which is preliminary data.</text>
</comment>
<dbReference type="Gene3D" id="1.10.10.10">
    <property type="entry name" value="Winged helix-like DNA-binding domain superfamily/Winged helix DNA-binding domain"/>
    <property type="match status" value="1"/>
</dbReference>
<dbReference type="PANTHER" id="PTHR43133:SF8">
    <property type="entry name" value="RNA POLYMERASE SIGMA FACTOR HI_1459-RELATED"/>
    <property type="match status" value="1"/>
</dbReference>
<keyword evidence="10" id="KW-1185">Reference proteome</keyword>
<dbReference type="InterPro" id="IPR013325">
    <property type="entry name" value="RNA_pol_sigma_r2"/>
</dbReference>
<reference evidence="9 10" key="1">
    <citation type="submission" date="2023-08" db="EMBL/GenBank/DDBJ databases">
        <title>Microbacterium sp. nov., isolated from a waste landfill.</title>
        <authorList>
            <person name="Wen W."/>
        </authorList>
    </citation>
    <scope>NUCLEOTIDE SEQUENCE [LARGE SCALE GENOMIC DNA]</scope>
    <source>
        <strain evidence="9 10">ASV81</strain>
    </source>
</reference>
<protein>
    <submittedName>
        <fullName evidence="9">Sigma-70 family RNA polymerase sigma factor</fullName>
    </submittedName>
</protein>
<dbReference type="SUPFAM" id="SSF88946">
    <property type="entry name" value="Sigma2 domain of RNA polymerase sigma factors"/>
    <property type="match status" value="1"/>
</dbReference>
<feature type="compositionally biased region" description="Pro residues" evidence="6">
    <location>
        <begin position="384"/>
        <end position="426"/>
    </location>
</feature>
<dbReference type="Gene3D" id="1.10.10.1320">
    <property type="entry name" value="Anti-sigma factor, zinc-finger domain"/>
    <property type="match status" value="1"/>
</dbReference>
<keyword evidence="3" id="KW-0731">Sigma factor</keyword>
<dbReference type="Proteomes" id="UP001230289">
    <property type="component" value="Unassembled WGS sequence"/>
</dbReference>
<dbReference type="Gene3D" id="1.10.1740.10">
    <property type="match status" value="1"/>
</dbReference>
<evidence type="ECO:0000256" key="6">
    <source>
        <dbReference type="SAM" id="MobiDB-lite"/>
    </source>
</evidence>
<feature type="domain" description="RNA polymerase sigma-70 region 2" evidence="7">
    <location>
        <begin position="38"/>
        <end position="97"/>
    </location>
</feature>